<dbReference type="Proteomes" id="UP000316621">
    <property type="component" value="Chromosome 10"/>
</dbReference>
<accession>A0A4Y7L587</accession>
<evidence type="ECO:0000313" key="1">
    <source>
        <dbReference type="EMBL" id="RZC80107.1"/>
    </source>
</evidence>
<dbReference type="AlphaFoldDB" id="A0A4Y7L587"/>
<proteinExistence type="predicted"/>
<sequence length="286" mass="31329">MQQSQTPSPPSKNFIFFISTASTSSSSHSLSPTHHHPPTPPSSLLATLLTFTAPTVTNSQTRSIEVQILALGVTNSRWLLLLCIQATNCFRGTTLVGLISEVDRALVMSGDGMSHNDFQYDIAEDERTVVKHDFSKTGWGKSFRWYVDELRHHIKALGGHGWEKPQALLGGFDGNKEPRVPLLYMVSEEFVSVVHESREKFVCIGGGHDSSRVVLIPHFNASTCSWQDAVRLAQGSVARAGDDGNADGIIKTVAVTAEDGVVHRTNTDISVVRKEHGFGLMRRPLI</sequence>
<evidence type="ECO:0000313" key="2">
    <source>
        <dbReference type="Proteomes" id="UP000316621"/>
    </source>
</evidence>
<organism evidence="1 2">
    <name type="scientific">Papaver somniferum</name>
    <name type="common">Opium poppy</name>
    <dbReference type="NCBI Taxonomy" id="3469"/>
    <lineage>
        <taxon>Eukaryota</taxon>
        <taxon>Viridiplantae</taxon>
        <taxon>Streptophyta</taxon>
        <taxon>Embryophyta</taxon>
        <taxon>Tracheophyta</taxon>
        <taxon>Spermatophyta</taxon>
        <taxon>Magnoliopsida</taxon>
        <taxon>Ranunculales</taxon>
        <taxon>Papaveraceae</taxon>
        <taxon>Papaveroideae</taxon>
        <taxon>Papaver</taxon>
    </lineage>
</organism>
<dbReference type="Gramene" id="RZC80107">
    <property type="protein sequence ID" value="RZC80107"/>
    <property type="gene ID" value="C5167_042684"/>
</dbReference>
<dbReference type="EMBL" id="CM010724">
    <property type="protein sequence ID" value="RZC80107.1"/>
    <property type="molecule type" value="Genomic_DNA"/>
</dbReference>
<gene>
    <name evidence="1" type="ORF">C5167_042684</name>
</gene>
<dbReference type="Gene3D" id="3.60.20.10">
    <property type="entry name" value="Glutamine Phosphoribosylpyrophosphate, subunit 1, domain 1"/>
    <property type="match status" value="1"/>
</dbReference>
<dbReference type="InterPro" id="IPR029055">
    <property type="entry name" value="Ntn_hydrolases_N"/>
</dbReference>
<keyword evidence="2" id="KW-1185">Reference proteome</keyword>
<reference evidence="1 2" key="1">
    <citation type="journal article" date="2018" name="Science">
        <title>The opium poppy genome and morphinan production.</title>
        <authorList>
            <person name="Guo L."/>
            <person name="Winzer T."/>
            <person name="Yang X."/>
            <person name="Li Y."/>
            <person name="Ning Z."/>
            <person name="He Z."/>
            <person name="Teodor R."/>
            <person name="Lu Y."/>
            <person name="Bowser T.A."/>
            <person name="Graham I.A."/>
            <person name="Ye K."/>
        </authorList>
    </citation>
    <scope>NUCLEOTIDE SEQUENCE [LARGE SCALE GENOMIC DNA]</scope>
    <source>
        <strain evidence="2">cv. HN1</strain>
        <tissue evidence="1">Leaves</tissue>
    </source>
</reference>
<protein>
    <submittedName>
        <fullName evidence="1">Uncharacterized protein</fullName>
    </submittedName>
</protein>
<name>A0A4Y7L587_PAPSO</name>